<organism evidence="2 3">
    <name type="scientific">Lucilia cuprina</name>
    <name type="common">Green bottle fly</name>
    <name type="synonym">Australian sheep blowfly</name>
    <dbReference type="NCBI Taxonomy" id="7375"/>
    <lineage>
        <taxon>Eukaryota</taxon>
        <taxon>Metazoa</taxon>
        <taxon>Ecdysozoa</taxon>
        <taxon>Arthropoda</taxon>
        <taxon>Hexapoda</taxon>
        <taxon>Insecta</taxon>
        <taxon>Pterygota</taxon>
        <taxon>Neoptera</taxon>
        <taxon>Endopterygota</taxon>
        <taxon>Diptera</taxon>
        <taxon>Brachycera</taxon>
        <taxon>Muscomorpha</taxon>
        <taxon>Oestroidea</taxon>
        <taxon>Calliphoridae</taxon>
        <taxon>Luciliinae</taxon>
        <taxon>Lucilia</taxon>
    </lineage>
</organism>
<feature type="compositionally biased region" description="Basic and acidic residues" evidence="1">
    <location>
        <begin position="253"/>
        <end position="264"/>
    </location>
</feature>
<sequence>MSSDSNQENNQRNNEAGDKEQTVSDKKPLSFKDWKSLKESQNKPQEKTQNAKSKNVNKTNNNNISKDNRNSDRNVFNNSARNFNGQGVGNFFNTNQRLPGIMPPNNFFGMNNFNNNRMNNNNFNDNFGISGNNNNCFGISNNGFNNNNGFGFNNYNGPNLKNNNNSNFNSPNTLGGNNKLLNSPNRLNGPNVDLPDNFFASDGIYRQRDMMQKPLPPSHNPFKNEQKANELLKEFDRSRYTKDDKKKKKSKKSAGDNKKSDKTKNNGQGSNVVVNNEPKVYIANPKAKQDGKPFIPKPKIPEENLEISKEEKKQQWKEYREAMKPFKNREFYNAKRVVQRLGKIPVAELEERQLLRLANAREIMANHKKHLTEKYGNYVKADDSSNEMGELYVLKKNPSRDMYFKPPVQNTGNFGDHEAGRKILGGYGGFKGFVSGGMLERPTTTFSMD</sequence>
<feature type="region of interest" description="Disordered" evidence="1">
    <location>
        <begin position="170"/>
        <end position="194"/>
    </location>
</feature>
<evidence type="ECO:0000256" key="1">
    <source>
        <dbReference type="SAM" id="MobiDB-lite"/>
    </source>
</evidence>
<feature type="compositionally biased region" description="Basic and acidic residues" evidence="1">
    <location>
        <begin position="232"/>
        <end position="244"/>
    </location>
</feature>
<feature type="compositionally biased region" description="Low complexity" evidence="1">
    <location>
        <begin position="82"/>
        <end position="91"/>
    </location>
</feature>
<feature type="region of interest" description="Disordered" evidence="1">
    <location>
        <begin position="1"/>
        <end position="91"/>
    </location>
</feature>
<protein>
    <submittedName>
        <fullName evidence="2">Uncharacterized protein</fullName>
    </submittedName>
</protein>
<dbReference type="OrthoDB" id="8066537at2759"/>
<gene>
    <name evidence="2" type="ORF">FF38_03933</name>
</gene>
<evidence type="ECO:0000313" key="2">
    <source>
        <dbReference type="EMBL" id="KNC30324.1"/>
    </source>
</evidence>
<dbReference type="STRING" id="7375.A0A0L0CFQ8"/>
<dbReference type="Proteomes" id="UP000037069">
    <property type="component" value="Unassembled WGS sequence"/>
</dbReference>
<keyword evidence="3" id="KW-1185">Reference proteome</keyword>
<feature type="compositionally biased region" description="Low complexity" evidence="1">
    <location>
        <begin position="50"/>
        <end position="65"/>
    </location>
</feature>
<accession>A0A0L0CFQ8</accession>
<evidence type="ECO:0000313" key="3">
    <source>
        <dbReference type="Proteomes" id="UP000037069"/>
    </source>
</evidence>
<feature type="compositionally biased region" description="Polar residues" evidence="1">
    <location>
        <begin position="1"/>
        <end position="14"/>
    </location>
</feature>
<reference evidence="2 3" key="1">
    <citation type="journal article" date="2015" name="Nat. Commun.">
        <title>Lucilia cuprina genome unlocks parasitic fly biology to underpin future interventions.</title>
        <authorList>
            <person name="Anstead C.A."/>
            <person name="Korhonen P.K."/>
            <person name="Young N.D."/>
            <person name="Hall R.S."/>
            <person name="Jex A.R."/>
            <person name="Murali S.C."/>
            <person name="Hughes D.S."/>
            <person name="Lee S.F."/>
            <person name="Perry T."/>
            <person name="Stroehlein A.J."/>
            <person name="Ansell B.R."/>
            <person name="Breugelmans B."/>
            <person name="Hofmann A."/>
            <person name="Qu J."/>
            <person name="Dugan S."/>
            <person name="Lee S.L."/>
            <person name="Chao H."/>
            <person name="Dinh H."/>
            <person name="Han Y."/>
            <person name="Doddapaneni H.V."/>
            <person name="Worley K.C."/>
            <person name="Muzny D.M."/>
            <person name="Ioannidis P."/>
            <person name="Waterhouse R.M."/>
            <person name="Zdobnov E.M."/>
            <person name="James P.J."/>
            <person name="Bagnall N.H."/>
            <person name="Kotze A.C."/>
            <person name="Gibbs R.A."/>
            <person name="Richards S."/>
            <person name="Batterham P."/>
            <person name="Gasser R.B."/>
        </authorList>
    </citation>
    <scope>NUCLEOTIDE SEQUENCE [LARGE SCALE GENOMIC DNA]</scope>
    <source>
        <strain evidence="2 3">LS</strain>
        <tissue evidence="2">Full body</tissue>
    </source>
</reference>
<dbReference type="AlphaFoldDB" id="A0A0L0CFQ8"/>
<feature type="compositionally biased region" description="Basic and acidic residues" evidence="1">
    <location>
        <begin position="15"/>
        <end position="46"/>
    </location>
</feature>
<feature type="compositionally biased region" description="Polar residues" evidence="1">
    <location>
        <begin position="173"/>
        <end position="188"/>
    </location>
</feature>
<dbReference type="EMBL" id="JRES01000536">
    <property type="protein sequence ID" value="KNC30324.1"/>
    <property type="molecule type" value="Genomic_DNA"/>
</dbReference>
<name>A0A0L0CFQ8_LUCCU</name>
<comment type="caution">
    <text evidence="2">The sequence shown here is derived from an EMBL/GenBank/DDBJ whole genome shotgun (WGS) entry which is preliminary data.</text>
</comment>
<feature type="region of interest" description="Disordered" evidence="1">
    <location>
        <begin position="232"/>
        <end position="275"/>
    </location>
</feature>
<proteinExistence type="predicted"/>